<dbReference type="PRINTS" id="PR01179">
    <property type="entry name" value="ODADCRBXLASE"/>
</dbReference>
<dbReference type="GO" id="GO:0009089">
    <property type="term" value="P:lysine biosynthetic process via diaminopimelate"/>
    <property type="evidence" value="ECO:0007669"/>
    <property type="project" value="TreeGrafter"/>
</dbReference>
<dbReference type="Gene3D" id="2.40.37.10">
    <property type="entry name" value="Lyase, Ornithine Decarboxylase, Chain A, domain 1"/>
    <property type="match status" value="1"/>
</dbReference>
<protein>
    <recommendedName>
        <fullName evidence="8">ATP-grasp domain-containing protein</fullName>
    </recommendedName>
</protein>
<dbReference type="InterPro" id="IPR029066">
    <property type="entry name" value="PLP-binding_barrel"/>
</dbReference>
<evidence type="ECO:0000256" key="4">
    <source>
        <dbReference type="RuleBase" id="RU003737"/>
    </source>
</evidence>
<evidence type="ECO:0000256" key="1">
    <source>
        <dbReference type="ARBA" id="ARBA00001933"/>
    </source>
</evidence>
<evidence type="ECO:0000259" key="5">
    <source>
        <dbReference type="Pfam" id="PF00278"/>
    </source>
</evidence>
<dbReference type="PANTHER" id="PTHR43727">
    <property type="entry name" value="DIAMINOPIMELATE DECARBOXYLASE"/>
    <property type="match status" value="1"/>
</dbReference>
<dbReference type="EMBL" id="CADCTA010000073">
    <property type="protein sequence ID" value="CAA9246317.1"/>
    <property type="molecule type" value="Genomic_DNA"/>
</dbReference>
<dbReference type="SUPFAM" id="SSF56059">
    <property type="entry name" value="Glutathione synthetase ATP-binding domain-like"/>
    <property type="match status" value="1"/>
</dbReference>
<dbReference type="Pfam" id="PF00278">
    <property type="entry name" value="Orn_DAP_Arg_deC"/>
    <property type="match status" value="1"/>
</dbReference>
<evidence type="ECO:0000313" key="7">
    <source>
        <dbReference type="EMBL" id="CAA9246317.1"/>
    </source>
</evidence>
<evidence type="ECO:0000256" key="2">
    <source>
        <dbReference type="ARBA" id="ARBA00022898"/>
    </source>
</evidence>
<reference evidence="7" key="1">
    <citation type="submission" date="2020-02" db="EMBL/GenBank/DDBJ databases">
        <authorList>
            <person name="Meier V. D."/>
        </authorList>
    </citation>
    <scope>NUCLEOTIDE SEQUENCE</scope>
    <source>
        <strain evidence="7">AVDCRST_MAG42</strain>
    </source>
</reference>
<dbReference type="Gene3D" id="3.30.470.20">
    <property type="entry name" value="ATP-grasp fold, B domain"/>
    <property type="match status" value="1"/>
</dbReference>
<comment type="similarity">
    <text evidence="4">Belongs to the Orn/Lys/Arg decarboxylase class-II family.</text>
</comment>
<feature type="active site" description="Proton donor" evidence="3">
    <location>
        <position position="721"/>
    </location>
</feature>
<dbReference type="InterPro" id="IPR000183">
    <property type="entry name" value="Orn/DAP/Arg_de-COase"/>
</dbReference>
<sequence>MKVYISGLYSGTSPQPGIGLSRSLRIAYPDATLVGVEYSNRSSGIHWQGFDDLWLQRPWEELDLAAYGELITELLDGGALWISGTDLEALWLASVFPDGHANLLSPPAVGLSRITKPGVEAHKGLPLQIPPFVSTDESDWDLHAFCRKHDWRVWLKGPYYEAVRTKSWEQFEAVRTALSKVWSTQRLFLQAHVSGYEESVMLAAYKGELLGCVSMRKRDLTEEGKTWAGDVQEVPEEFATKLREIIRDVNWTGGAELEMVRAPDGQRWLLEWNPRFPAWVHGATITGCNLPAMLVEAATGIPAEKTTGSGEEFTRVVLEVPVRSRYPLAPLPEPYGGGIGHSMKHPSGMPALAERLHKLHPHLMTANAGAENGTNGNGSHANGYAKVPDSFVHDLKQQDYAKMETPSFLFLDTTAADLFERASTLARNLSTPETQIVNGYSIKTNPDERLIKLALDSGFYAEAISLLEVQKALQIGFKPEQVILNGPGKWWPEGLMPKERMHAVFCDSIADLKRVIAAADRGELKSKVFGVRLRTPSIKSRFGIPVETPDDFAALIDAIALLPRDSSFGVHFHMASSHIGVGQWWHLYGAMLRWCRSLEKLAGRQIEVLDIGGGWFPDDWHEGREDDFTKAVQQARATLPNVRQIISEPGKAMAQPSMALAMRVLEIQDISDDTTEAVVDGSIAELPQYFFYPHRILRRNGETGELEPLRRGKTRLMGRLCMEHDEVAANVELPEGTQPGDVLIFCDAGGYDRSMSYVFGRG</sequence>
<dbReference type="PANTHER" id="PTHR43727:SF3">
    <property type="entry name" value="GROUP IV DECARBOXYLASE"/>
    <property type="match status" value="1"/>
</dbReference>
<organism evidence="7">
    <name type="scientific">uncultured Chthoniobacterales bacterium</name>
    <dbReference type="NCBI Taxonomy" id="1836801"/>
    <lineage>
        <taxon>Bacteria</taxon>
        <taxon>Pseudomonadati</taxon>
        <taxon>Verrucomicrobiota</taxon>
        <taxon>Spartobacteria</taxon>
        <taxon>Chthoniobacterales</taxon>
        <taxon>environmental samples</taxon>
    </lineage>
</organism>
<dbReference type="InterPro" id="IPR009006">
    <property type="entry name" value="Ala_racemase/Decarboxylase_C"/>
</dbReference>
<proteinExistence type="inferred from homology"/>
<dbReference type="Gene3D" id="3.20.20.10">
    <property type="entry name" value="Alanine racemase"/>
    <property type="match status" value="1"/>
</dbReference>
<keyword evidence="2 3" id="KW-0663">Pyridoxal phosphate</keyword>
<evidence type="ECO:0008006" key="8">
    <source>
        <dbReference type="Google" id="ProtNLM"/>
    </source>
</evidence>
<dbReference type="InterPro" id="IPR022644">
    <property type="entry name" value="De-COase2_N"/>
</dbReference>
<dbReference type="InterPro" id="IPR022643">
    <property type="entry name" value="De-COase2_C"/>
</dbReference>
<accession>A0A6J4IB41</accession>
<comment type="cofactor">
    <cofactor evidence="1 3">
        <name>pyridoxal 5'-phosphate</name>
        <dbReference type="ChEBI" id="CHEBI:597326"/>
    </cofactor>
</comment>
<feature type="domain" description="Orn/DAP/Arg decarboxylase 2 C-terminal" evidence="5">
    <location>
        <begin position="656"/>
        <end position="749"/>
    </location>
</feature>
<dbReference type="SUPFAM" id="SSF50621">
    <property type="entry name" value="Alanine racemase C-terminal domain-like"/>
    <property type="match status" value="1"/>
</dbReference>
<feature type="modified residue" description="N6-(pyridoxal phosphate)lysine" evidence="3">
    <location>
        <position position="443"/>
    </location>
</feature>
<gene>
    <name evidence="7" type="ORF">AVDCRST_MAG42-1988</name>
</gene>
<name>A0A6J4IB41_9BACT</name>
<evidence type="ECO:0000259" key="6">
    <source>
        <dbReference type="Pfam" id="PF02784"/>
    </source>
</evidence>
<dbReference type="Pfam" id="PF02784">
    <property type="entry name" value="Orn_Arg_deC_N"/>
    <property type="match status" value="1"/>
</dbReference>
<feature type="domain" description="Orn/DAP/Arg decarboxylase 2 N-terminal" evidence="6">
    <location>
        <begin position="421"/>
        <end position="654"/>
    </location>
</feature>
<dbReference type="GO" id="GO:0008836">
    <property type="term" value="F:diaminopimelate decarboxylase activity"/>
    <property type="evidence" value="ECO:0007669"/>
    <property type="project" value="TreeGrafter"/>
</dbReference>
<dbReference type="SUPFAM" id="SSF51419">
    <property type="entry name" value="PLP-binding barrel"/>
    <property type="match status" value="1"/>
</dbReference>
<evidence type="ECO:0000256" key="3">
    <source>
        <dbReference type="PIRSR" id="PIRSR600183-50"/>
    </source>
</evidence>
<dbReference type="AlphaFoldDB" id="A0A6J4IB41"/>